<name>A0A5C6RG53_9BACT</name>
<gene>
    <name evidence="1" type="ORF">FRY97_20905</name>
</gene>
<dbReference type="OrthoDB" id="277390at2"/>
<dbReference type="AlphaFoldDB" id="A0A5C6RG53"/>
<evidence type="ECO:0000313" key="2">
    <source>
        <dbReference type="Proteomes" id="UP000321580"/>
    </source>
</evidence>
<organism evidence="1 2">
    <name type="scientific">Phaeodactylibacter luteus</name>
    <dbReference type="NCBI Taxonomy" id="1564516"/>
    <lineage>
        <taxon>Bacteria</taxon>
        <taxon>Pseudomonadati</taxon>
        <taxon>Bacteroidota</taxon>
        <taxon>Saprospiria</taxon>
        <taxon>Saprospirales</taxon>
        <taxon>Haliscomenobacteraceae</taxon>
        <taxon>Phaeodactylibacter</taxon>
    </lineage>
</organism>
<dbReference type="InterPro" id="IPR009858">
    <property type="entry name" value="DUF1415"/>
</dbReference>
<proteinExistence type="predicted"/>
<keyword evidence="2" id="KW-1185">Reference proteome</keyword>
<protein>
    <submittedName>
        <fullName evidence="1">DUF1415 domain-containing protein</fullName>
    </submittedName>
</protein>
<dbReference type="EMBL" id="VOOR01000083">
    <property type="protein sequence ID" value="TXB60075.1"/>
    <property type="molecule type" value="Genomic_DNA"/>
</dbReference>
<sequence length="191" mass="21542">MISAAVALEQTERWLAEFVIGLNLCPFAGRPFKNGRVRIVVSTAASEQALTADWLSEGEALLAMPAVEVETTLVVHPFVLQRFPDYNDYLWAANERLVEQGWEGELQLASFHPDYQFAGEGPHAASNYTNRSPYPMLHLIREDSLERALQNFDNPEEIPQRNIELMEKLGAEQLRSQLLGYQNENGSHDDA</sequence>
<accession>A0A5C6RG53</accession>
<comment type="caution">
    <text evidence="1">The sequence shown here is derived from an EMBL/GenBank/DDBJ whole genome shotgun (WGS) entry which is preliminary data.</text>
</comment>
<reference evidence="1 2" key="1">
    <citation type="submission" date="2019-08" db="EMBL/GenBank/DDBJ databases">
        <title>Genome of Phaeodactylibacter luteus.</title>
        <authorList>
            <person name="Bowman J.P."/>
        </authorList>
    </citation>
    <scope>NUCLEOTIDE SEQUENCE [LARGE SCALE GENOMIC DNA]</scope>
    <source>
        <strain evidence="1 2">KCTC 42180</strain>
    </source>
</reference>
<dbReference type="Pfam" id="PF07209">
    <property type="entry name" value="DUF1415"/>
    <property type="match status" value="1"/>
</dbReference>
<dbReference type="Proteomes" id="UP000321580">
    <property type="component" value="Unassembled WGS sequence"/>
</dbReference>
<evidence type="ECO:0000313" key="1">
    <source>
        <dbReference type="EMBL" id="TXB60075.1"/>
    </source>
</evidence>